<proteinExistence type="predicted"/>
<dbReference type="EMBL" id="LAZR01004421">
    <property type="protein sequence ID" value="KKN08743.1"/>
    <property type="molecule type" value="Genomic_DNA"/>
</dbReference>
<gene>
    <name evidence="1" type="ORF">LCGC14_1053640</name>
</gene>
<dbReference type="AlphaFoldDB" id="A0A0F9QU52"/>
<organism evidence="1">
    <name type="scientific">marine sediment metagenome</name>
    <dbReference type="NCBI Taxonomy" id="412755"/>
    <lineage>
        <taxon>unclassified sequences</taxon>
        <taxon>metagenomes</taxon>
        <taxon>ecological metagenomes</taxon>
    </lineage>
</organism>
<evidence type="ECO:0000313" key="1">
    <source>
        <dbReference type="EMBL" id="KKN08743.1"/>
    </source>
</evidence>
<sequence>MEVIDAETVEIITGPNYLHITADENHPERNFDIQMASSQCDSCEAFYDESCMCEL</sequence>
<comment type="caution">
    <text evidence="1">The sequence shown here is derived from an EMBL/GenBank/DDBJ whole genome shotgun (WGS) entry which is preliminary data.</text>
</comment>
<protein>
    <submittedName>
        <fullName evidence="1">Uncharacterized protein</fullName>
    </submittedName>
</protein>
<name>A0A0F9QU52_9ZZZZ</name>
<accession>A0A0F9QU52</accession>
<reference evidence="1" key="1">
    <citation type="journal article" date="2015" name="Nature">
        <title>Complex archaea that bridge the gap between prokaryotes and eukaryotes.</title>
        <authorList>
            <person name="Spang A."/>
            <person name="Saw J.H."/>
            <person name="Jorgensen S.L."/>
            <person name="Zaremba-Niedzwiedzka K."/>
            <person name="Martijn J."/>
            <person name="Lind A.E."/>
            <person name="van Eijk R."/>
            <person name="Schleper C."/>
            <person name="Guy L."/>
            <person name="Ettema T.J."/>
        </authorList>
    </citation>
    <scope>NUCLEOTIDE SEQUENCE</scope>
</reference>